<feature type="transmembrane region" description="Helical" evidence="5">
    <location>
        <begin position="125"/>
        <end position="145"/>
    </location>
</feature>
<dbReference type="Gene3D" id="1.25.40.20">
    <property type="entry name" value="Ankyrin repeat-containing domain"/>
    <property type="match status" value="1"/>
</dbReference>
<dbReference type="SUPFAM" id="SSF48403">
    <property type="entry name" value="Ankyrin repeat"/>
    <property type="match status" value="1"/>
</dbReference>
<feature type="region of interest" description="Disordered" evidence="4">
    <location>
        <begin position="258"/>
        <end position="281"/>
    </location>
</feature>
<reference evidence="6 7" key="1">
    <citation type="submission" date="2016-02" db="EMBL/GenBank/DDBJ databases">
        <title>Genome analysis of coral dinoflagellate symbionts highlights evolutionary adaptations to a symbiotic lifestyle.</title>
        <authorList>
            <person name="Aranda M."/>
            <person name="Li Y."/>
            <person name="Liew Y.J."/>
            <person name="Baumgarten S."/>
            <person name="Simakov O."/>
            <person name="Wilson M."/>
            <person name="Piel J."/>
            <person name="Ashoor H."/>
            <person name="Bougouffa S."/>
            <person name="Bajic V.B."/>
            <person name="Ryu T."/>
            <person name="Ravasi T."/>
            <person name="Bayer T."/>
            <person name="Micklem G."/>
            <person name="Kim H."/>
            <person name="Bhak J."/>
            <person name="Lajeunesse T.C."/>
            <person name="Voolstra C.R."/>
        </authorList>
    </citation>
    <scope>NUCLEOTIDE SEQUENCE [LARGE SCALE GENOMIC DNA]</scope>
    <source>
        <strain evidence="6 7">CCMP2467</strain>
    </source>
</reference>
<comment type="caution">
    <text evidence="6">The sequence shown here is derived from an EMBL/GenBank/DDBJ whole genome shotgun (WGS) entry which is preliminary data.</text>
</comment>
<protein>
    <submittedName>
        <fullName evidence="6">Palmitoyltransferase AKR1</fullName>
    </submittedName>
</protein>
<evidence type="ECO:0000256" key="3">
    <source>
        <dbReference type="PROSITE-ProRule" id="PRU00023"/>
    </source>
</evidence>
<evidence type="ECO:0000256" key="1">
    <source>
        <dbReference type="ARBA" id="ARBA00022737"/>
    </source>
</evidence>
<dbReference type="InterPro" id="IPR036770">
    <property type="entry name" value="Ankyrin_rpt-contain_sf"/>
</dbReference>
<evidence type="ECO:0000256" key="5">
    <source>
        <dbReference type="SAM" id="Phobius"/>
    </source>
</evidence>
<name>A0A1Q9ELF9_SYMMI</name>
<proteinExistence type="predicted"/>
<feature type="repeat" description="ANK" evidence="3">
    <location>
        <begin position="34"/>
        <end position="66"/>
    </location>
</feature>
<keyword evidence="5" id="KW-0812">Transmembrane</keyword>
<keyword evidence="2 3" id="KW-0040">ANK repeat</keyword>
<evidence type="ECO:0000256" key="2">
    <source>
        <dbReference type="ARBA" id="ARBA00023043"/>
    </source>
</evidence>
<gene>
    <name evidence="6" type="primary">AKR1</name>
    <name evidence="6" type="ORF">AK812_SmicGene8205</name>
</gene>
<dbReference type="SMART" id="SM00248">
    <property type="entry name" value="ANK"/>
    <property type="match status" value="2"/>
</dbReference>
<dbReference type="PROSITE" id="PS50088">
    <property type="entry name" value="ANK_REPEAT"/>
    <property type="match status" value="1"/>
</dbReference>
<dbReference type="Proteomes" id="UP000186817">
    <property type="component" value="Unassembled WGS sequence"/>
</dbReference>
<keyword evidence="5" id="KW-0472">Membrane</keyword>
<dbReference type="AlphaFoldDB" id="A0A1Q9ELF9"/>
<keyword evidence="6" id="KW-0808">Transferase</keyword>
<keyword evidence="1" id="KW-0677">Repeat</keyword>
<sequence length="429" mass="47481">MGCGALHWAAYKGDEPSLQLLEYFSADFHAVDNDQMTLLHRAAQGHQDRIIPFLLERGVDPSAVDNQGRTCLEVAQQVSAKSATARRLARLLEPKRSSDVEAGTRRLVLRPGAEEMERVIHSAKMWVPALFWLCCVSIASLEFLIDLSTSAATLLPSTAMAFQAGVPLCLLVFAAIAFSDPGKAPARVKGNSAVEICVDSSPWDLLAARWPAMLFPWCCKPWTADKAQGEQNSTEFVRAMPLSSTTHAHFQALTLNEAPEDEEPNQEATAPPLPPPRHPDVPPVRMGLGVTGQSAEKARLQQAVKHFAKDVMEGMAVNIIDEDTGTVSSTTLLMDRSLRNIEIREPKEGSRNYRMQDMAAIFRDTEFQQVVPSLAHLAPRCIAVDFSRETDFRLCFQFEDSDQRDNFYSCLKILRMSLDASALPRDDAE</sequence>
<accession>A0A1Q9ELF9</accession>
<dbReference type="GO" id="GO:0016740">
    <property type="term" value="F:transferase activity"/>
    <property type="evidence" value="ECO:0007669"/>
    <property type="project" value="UniProtKB-KW"/>
</dbReference>
<dbReference type="PANTHER" id="PTHR24171">
    <property type="entry name" value="ANKYRIN REPEAT DOMAIN-CONTAINING PROTEIN 39-RELATED"/>
    <property type="match status" value="1"/>
</dbReference>
<evidence type="ECO:0000313" key="6">
    <source>
        <dbReference type="EMBL" id="OLQ08293.1"/>
    </source>
</evidence>
<evidence type="ECO:0000256" key="4">
    <source>
        <dbReference type="SAM" id="MobiDB-lite"/>
    </source>
</evidence>
<dbReference type="InterPro" id="IPR002110">
    <property type="entry name" value="Ankyrin_rpt"/>
</dbReference>
<keyword evidence="7" id="KW-1185">Reference proteome</keyword>
<dbReference type="PROSITE" id="PS50297">
    <property type="entry name" value="ANK_REP_REGION"/>
    <property type="match status" value="1"/>
</dbReference>
<dbReference type="EMBL" id="LSRX01000120">
    <property type="protein sequence ID" value="OLQ08293.1"/>
    <property type="molecule type" value="Genomic_DNA"/>
</dbReference>
<dbReference type="OrthoDB" id="434720at2759"/>
<dbReference type="Pfam" id="PF12796">
    <property type="entry name" value="Ank_2"/>
    <property type="match status" value="1"/>
</dbReference>
<evidence type="ECO:0000313" key="7">
    <source>
        <dbReference type="Proteomes" id="UP000186817"/>
    </source>
</evidence>
<feature type="transmembrane region" description="Helical" evidence="5">
    <location>
        <begin position="157"/>
        <end position="179"/>
    </location>
</feature>
<keyword evidence="5" id="KW-1133">Transmembrane helix</keyword>
<organism evidence="6 7">
    <name type="scientific">Symbiodinium microadriaticum</name>
    <name type="common">Dinoflagellate</name>
    <name type="synonym">Zooxanthella microadriatica</name>
    <dbReference type="NCBI Taxonomy" id="2951"/>
    <lineage>
        <taxon>Eukaryota</taxon>
        <taxon>Sar</taxon>
        <taxon>Alveolata</taxon>
        <taxon>Dinophyceae</taxon>
        <taxon>Suessiales</taxon>
        <taxon>Symbiodiniaceae</taxon>
        <taxon>Symbiodinium</taxon>
    </lineage>
</organism>